<reference evidence="1" key="1">
    <citation type="submission" date="2020-06" db="EMBL/GenBank/DDBJ databases">
        <title>WGS assembly of Ceratodon purpureus strain R40.</title>
        <authorList>
            <person name="Carey S.B."/>
            <person name="Jenkins J."/>
            <person name="Shu S."/>
            <person name="Lovell J.T."/>
            <person name="Sreedasyam A."/>
            <person name="Maumus F."/>
            <person name="Tiley G.P."/>
            <person name="Fernandez-Pozo N."/>
            <person name="Barry K."/>
            <person name="Chen C."/>
            <person name="Wang M."/>
            <person name="Lipzen A."/>
            <person name="Daum C."/>
            <person name="Saski C.A."/>
            <person name="Payton A.C."/>
            <person name="Mcbreen J.C."/>
            <person name="Conrad R.E."/>
            <person name="Kollar L.M."/>
            <person name="Olsson S."/>
            <person name="Huttunen S."/>
            <person name="Landis J.B."/>
            <person name="Wickett N.J."/>
            <person name="Johnson M.G."/>
            <person name="Rensing S.A."/>
            <person name="Grimwood J."/>
            <person name="Schmutz J."/>
            <person name="Mcdaniel S.F."/>
        </authorList>
    </citation>
    <scope>NUCLEOTIDE SEQUENCE</scope>
    <source>
        <strain evidence="1">R40</strain>
    </source>
</reference>
<gene>
    <name evidence="1" type="ORF">KC19_1G036400</name>
</gene>
<comment type="caution">
    <text evidence="1">The sequence shown here is derived from an EMBL/GenBank/DDBJ whole genome shotgun (WGS) entry which is preliminary data.</text>
</comment>
<accession>A0A8T0J282</accession>
<keyword evidence="2" id="KW-1185">Reference proteome</keyword>
<sequence>MDDIKVLQLWSRLSSEIVERTHSNLFVPELPGMLKLLNFKISSYKRRGIRTDNAREHELLSR</sequence>
<evidence type="ECO:0000313" key="2">
    <source>
        <dbReference type="Proteomes" id="UP000822688"/>
    </source>
</evidence>
<proteinExistence type="predicted"/>
<name>A0A8T0J282_CERPU</name>
<dbReference type="Proteomes" id="UP000822688">
    <property type="component" value="Chromosome 1"/>
</dbReference>
<evidence type="ECO:0000313" key="1">
    <source>
        <dbReference type="EMBL" id="KAG0589647.1"/>
    </source>
</evidence>
<protein>
    <submittedName>
        <fullName evidence="1">Uncharacterized protein</fullName>
    </submittedName>
</protein>
<organism evidence="1 2">
    <name type="scientific">Ceratodon purpureus</name>
    <name type="common">Fire moss</name>
    <name type="synonym">Dicranum purpureum</name>
    <dbReference type="NCBI Taxonomy" id="3225"/>
    <lineage>
        <taxon>Eukaryota</taxon>
        <taxon>Viridiplantae</taxon>
        <taxon>Streptophyta</taxon>
        <taxon>Embryophyta</taxon>
        <taxon>Bryophyta</taxon>
        <taxon>Bryophytina</taxon>
        <taxon>Bryopsida</taxon>
        <taxon>Dicranidae</taxon>
        <taxon>Pseudoditrichales</taxon>
        <taxon>Ditrichaceae</taxon>
        <taxon>Ceratodon</taxon>
    </lineage>
</organism>
<dbReference type="EMBL" id="CM026421">
    <property type="protein sequence ID" value="KAG0589647.1"/>
    <property type="molecule type" value="Genomic_DNA"/>
</dbReference>
<dbReference type="AlphaFoldDB" id="A0A8T0J282"/>